<dbReference type="PATRIC" id="fig|1122985.7.peg.1764"/>
<sequence length="336" mass="37755">MLNDMKKGLSLYIMALCVMVLLFSGCYHQQPKHNEGTADLTEEQLDSLSFSASHHYSNNYNFVVKADSLPLIRQQPEELVTDVALDTLYVKRHDHVAVADIRIVPASGEDSVWVQLARDQSTFGWINESQLLPSVVPDDPISQFISTFSDVHLLIFLVVICVIGMLYLALKIVRAKAFLVHVRDIDSFYPTLLALLVAASATFYASIQLFAADTWRHFYYHPTLNPFSVPLLLSVFLTSVWAILIIGLATIDDVRHKLPFSDAMLYLCGLAGVCAVNYIVFSISTLYYVGYPLLLSYCYWAIRRYLAYNRSRFTCGNCGAALHAKGRCPHCGSFNQ</sequence>
<gene>
    <name evidence="2" type="ORF">HMPREF1991_01696</name>
</gene>
<organism evidence="2 3">
    <name type="scientific">Hoylesella loescheii DSM 19665 = JCM 12249 = ATCC 15930</name>
    <dbReference type="NCBI Taxonomy" id="1122985"/>
    <lineage>
        <taxon>Bacteria</taxon>
        <taxon>Pseudomonadati</taxon>
        <taxon>Bacteroidota</taxon>
        <taxon>Bacteroidia</taxon>
        <taxon>Bacteroidales</taxon>
        <taxon>Prevotellaceae</taxon>
        <taxon>Hoylesella</taxon>
    </lineage>
</organism>
<evidence type="ECO:0008006" key="4">
    <source>
        <dbReference type="Google" id="ProtNLM"/>
    </source>
</evidence>
<feature type="transmembrane region" description="Helical" evidence="1">
    <location>
        <begin position="286"/>
        <end position="302"/>
    </location>
</feature>
<evidence type="ECO:0000313" key="2">
    <source>
        <dbReference type="EMBL" id="KDR52266.1"/>
    </source>
</evidence>
<dbReference type="HOGENOM" id="CLU_062007_0_0_10"/>
<comment type="caution">
    <text evidence="2">The sequence shown here is derived from an EMBL/GenBank/DDBJ whole genome shotgun (WGS) entry which is preliminary data.</text>
</comment>
<protein>
    <recommendedName>
        <fullName evidence="4">Beta-carotene 15,15'-monooxygenase</fullName>
    </recommendedName>
</protein>
<dbReference type="EMBL" id="JNGW01000070">
    <property type="protein sequence ID" value="KDR52266.1"/>
    <property type="molecule type" value="Genomic_DNA"/>
</dbReference>
<feature type="transmembrane region" description="Helical" evidence="1">
    <location>
        <begin position="231"/>
        <end position="251"/>
    </location>
</feature>
<feature type="transmembrane region" description="Helical" evidence="1">
    <location>
        <begin position="9"/>
        <end position="30"/>
    </location>
</feature>
<keyword evidence="1" id="KW-1133">Transmembrane helix</keyword>
<name>A0A069QR09_HOYLO</name>
<dbReference type="eggNOG" id="ENOG502ZDI8">
    <property type="taxonomic scope" value="Bacteria"/>
</dbReference>
<evidence type="ECO:0000313" key="3">
    <source>
        <dbReference type="Proteomes" id="UP000027442"/>
    </source>
</evidence>
<dbReference type="AlphaFoldDB" id="A0A069QR09"/>
<feature type="transmembrane region" description="Helical" evidence="1">
    <location>
        <begin position="191"/>
        <end position="211"/>
    </location>
</feature>
<proteinExistence type="predicted"/>
<evidence type="ECO:0000256" key="1">
    <source>
        <dbReference type="SAM" id="Phobius"/>
    </source>
</evidence>
<dbReference type="RefSeq" id="WP_018967257.1">
    <property type="nucleotide sequence ID" value="NZ_KB899214.1"/>
</dbReference>
<keyword evidence="1" id="KW-0812">Transmembrane</keyword>
<dbReference type="PROSITE" id="PS51257">
    <property type="entry name" value="PROKAR_LIPOPROTEIN"/>
    <property type="match status" value="1"/>
</dbReference>
<keyword evidence="1" id="KW-0472">Membrane</keyword>
<feature type="transmembrane region" description="Helical" evidence="1">
    <location>
        <begin position="151"/>
        <end position="170"/>
    </location>
</feature>
<reference evidence="2 3" key="1">
    <citation type="submission" date="2013-08" db="EMBL/GenBank/DDBJ databases">
        <authorList>
            <person name="Weinstock G."/>
            <person name="Sodergren E."/>
            <person name="Wylie T."/>
            <person name="Fulton L."/>
            <person name="Fulton R."/>
            <person name="Fronick C."/>
            <person name="O'Laughlin M."/>
            <person name="Godfrey J."/>
            <person name="Miner T."/>
            <person name="Herter B."/>
            <person name="Appelbaum E."/>
            <person name="Cordes M."/>
            <person name="Lek S."/>
            <person name="Wollam A."/>
            <person name="Pepin K.H."/>
            <person name="Palsikar V.B."/>
            <person name="Mitreva M."/>
            <person name="Wilson R.K."/>
        </authorList>
    </citation>
    <scope>NUCLEOTIDE SEQUENCE [LARGE SCALE GENOMIC DNA]</scope>
    <source>
        <strain evidence="2 3">ATCC 15930</strain>
    </source>
</reference>
<keyword evidence="3" id="KW-1185">Reference proteome</keyword>
<dbReference type="Proteomes" id="UP000027442">
    <property type="component" value="Unassembled WGS sequence"/>
</dbReference>
<accession>A0A069QR09</accession>